<dbReference type="InterPro" id="IPR031680">
    <property type="entry name" value="Hepar_II_III_N"/>
</dbReference>
<reference evidence="7 10" key="2">
    <citation type="submission" date="2022-05" db="EMBL/GenBank/DDBJ databases">
        <title>Genome Sequencing of Bee-Associated Microbes.</title>
        <authorList>
            <person name="Dunlap C."/>
        </authorList>
    </citation>
    <scope>NUCLEOTIDE SEQUENCE [LARGE SCALE GENOMIC DNA]</scope>
    <source>
        <strain evidence="7 10">NRRL B-23120</strain>
    </source>
</reference>
<dbReference type="EMBL" id="JAMDMJ010000008">
    <property type="protein sequence ID" value="MCY9595500.1"/>
    <property type="molecule type" value="Genomic_DNA"/>
</dbReference>
<evidence type="ECO:0000256" key="2">
    <source>
        <dbReference type="ARBA" id="ARBA00022729"/>
    </source>
</evidence>
<dbReference type="Pfam" id="PF07940">
    <property type="entry name" value="Hepar_II_III_C"/>
    <property type="match status" value="1"/>
</dbReference>
<dbReference type="Proteomes" id="UP000288943">
    <property type="component" value="Chromosome"/>
</dbReference>
<feature type="domain" description="Heparin-sulfate lyase N-terminal" evidence="6">
    <location>
        <begin position="38"/>
        <end position="358"/>
    </location>
</feature>
<dbReference type="GeneID" id="95374402"/>
<dbReference type="PANTHER" id="PTHR39210">
    <property type="entry name" value="HEPARIN-SULFATE LYASE"/>
    <property type="match status" value="1"/>
</dbReference>
<accession>A0A410WSH0</accession>
<dbReference type="Gene3D" id="1.50.10.100">
    <property type="entry name" value="Chondroitin AC/alginate lyase"/>
    <property type="match status" value="1"/>
</dbReference>
<dbReference type="Proteomes" id="UP001527202">
    <property type="component" value="Unassembled WGS sequence"/>
</dbReference>
<reference evidence="8 9" key="1">
    <citation type="submission" date="2018-01" db="EMBL/GenBank/DDBJ databases">
        <title>The whole genome sequencing and assembly of Paenibacillus chitinolyticus KCCM 41400 strain.</title>
        <authorList>
            <person name="Kim J.-Y."/>
            <person name="Park M.-K."/>
            <person name="Lee Y.-J."/>
            <person name="Yi H."/>
            <person name="Bahn Y.-S."/>
            <person name="Kim J.F."/>
            <person name="Lee D.-W."/>
        </authorList>
    </citation>
    <scope>NUCLEOTIDE SEQUENCE [LARGE SCALE GENOMIC DNA]</scope>
    <source>
        <strain evidence="8 9">KCCM 41400</strain>
    </source>
</reference>
<evidence type="ECO:0000259" key="6">
    <source>
        <dbReference type="Pfam" id="PF16889"/>
    </source>
</evidence>
<gene>
    <name evidence="7" type="ORF">M5X16_06940</name>
    <name evidence="8" type="ORF">PC41400_06170</name>
</gene>
<dbReference type="RefSeq" id="WP_042229696.1">
    <property type="nucleotide sequence ID" value="NZ_CP026520.1"/>
</dbReference>
<keyword evidence="3" id="KW-0574">Periplasm</keyword>
<keyword evidence="10" id="KW-1185">Reference proteome</keyword>
<evidence type="ECO:0000256" key="3">
    <source>
        <dbReference type="ARBA" id="ARBA00022764"/>
    </source>
</evidence>
<dbReference type="EMBL" id="CP026520">
    <property type="protein sequence ID" value="QAV17271.1"/>
    <property type="molecule type" value="Genomic_DNA"/>
</dbReference>
<sequence length="783" mass="86805">MKSGRIGEGLNAGQPDLATAAAAAAALLKPGGERRNEAYDTLKRHYETRTSPVLFIREEERERLVSHVRNHYGEDMREVLASAERVAAKTFLFRGEWDMEPTCVPVTFAEDIDWQHVPAGDVEWAYMLNRHAYWVDLGQAYLVTGDGKYAEAFCMQLDDWLRRNPVPAGPAEASATLAWRTIEAGLRCINWIRAYECFRDYPGFTAELVGRMLKSLHEHGEYIAGAFDPWRRLSNWGVLENAGLFALGVFMPEFRNAAFWLEVSADRLRQTAALQIGRDGMHWEQSPLYHNEVFFQYMHVLHLAENNGIGLYPEWISAVRRMAKANLYSVKPSGRQLMKGDSDDNDMRDALTAGAIQFGDAELKYAGHARVDLANLWLYGLHKAEAYERLTPVRPETASLAFEEAGQYVMRSDWEPDARFASMNCGPMGGGHGHADMLHVDLCAYGRDLLMDPGRYTYYGGDEFRRYFKLGAAHNTTLVDGKEFTEYLGTWDYGRIAAPLGTRWTSGPAADYAEGSHDGYLHLADPVIPKRRLIFVKPDYWLLADSFRCGDAHRFEQRFHFAPGQVRIEERGVCFTTEDGTAGLHVLPVTRTPLLTETEPGTDGNSADASAGKTAYEQSGECADQAGVTASPASLSVPTPGEGAVPADTGAAGRGPLHVRTEDAYVSYRYNEMTPAPAVTFSCGSTGPASMMQVLYPVRPGETEVPVVEQADVFTYNGAKVPDSAAEACRLTWTSSGEQHIVVVCHQKPSTSIMSYVVEGVQIFGEVVLIKKTPEGIETINVR</sequence>
<dbReference type="Pfam" id="PF16889">
    <property type="entry name" value="Hepar_II_III_N"/>
    <property type="match status" value="1"/>
</dbReference>
<keyword evidence="2" id="KW-0732">Signal</keyword>
<dbReference type="AlphaFoldDB" id="A0A410WSH0"/>
<dbReference type="PANTHER" id="PTHR39210:SF1">
    <property type="entry name" value="HEPARIN-SULFATE LYASE"/>
    <property type="match status" value="1"/>
</dbReference>
<evidence type="ECO:0000259" key="5">
    <source>
        <dbReference type="Pfam" id="PF07940"/>
    </source>
</evidence>
<feature type="domain" description="Heparinase II/III-like C-terminal" evidence="5">
    <location>
        <begin position="396"/>
        <end position="580"/>
    </location>
</feature>
<dbReference type="GO" id="GO:0016829">
    <property type="term" value="F:lyase activity"/>
    <property type="evidence" value="ECO:0007669"/>
    <property type="project" value="UniProtKB-KW"/>
</dbReference>
<evidence type="ECO:0000313" key="7">
    <source>
        <dbReference type="EMBL" id="MCY9595500.1"/>
    </source>
</evidence>
<organism evidence="8 9">
    <name type="scientific">Paenibacillus chitinolyticus</name>
    <dbReference type="NCBI Taxonomy" id="79263"/>
    <lineage>
        <taxon>Bacteria</taxon>
        <taxon>Bacillati</taxon>
        <taxon>Bacillota</taxon>
        <taxon>Bacilli</taxon>
        <taxon>Bacillales</taxon>
        <taxon>Paenibacillaceae</taxon>
        <taxon>Paenibacillus</taxon>
    </lineage>
</organism>
<dbReference type="InterPro" id="IPR012480">
    <property type="entry name" value="Hepar_II_III_C"/>
</dbReference>
<dbReference type="InterPro" id="IPR008929">
    <property type="entry name" value="Chondroitin_lyas"/>
</dbReference>
<comment type="subcellular location">
    <subcellularLocation>
        <location evidence="1">Periplasm</location>
    </subcellularLocation>
</comment>
<dbReference type="KEGG" id="pchi:PC41400_06170"/>
<proteinExistence type="predicted"/>
<dbReference type="Gene3D" id="2.70.98.70">
    <property type="match status" value="1"/>
</dbReference>
<evidence type="ECO:0000313" key="9">
    <source>
        <dbReference type="Proteomes" id="UP000288943"/>
    </source>
</evidence>
<evidence type="ECO:0000313" key="10">
    <source>
        <dbReference type="Proteomes" id="UP001527202"/>
    </source>
</evidence>
<dbReference type="OrthoDB" id="7335480at2"/>
<dbReference type="SUPFAM" id="SSF48230">
    <property type="entry name" value="Chondroitin AC/alginate lyase"/>
    <property type="match status" value="1"/>
</dbReference>
<protein>
    <submittedName>
        <fullName evidence="7 8">Heparinase</fullName>
    </submittedName>
</protein>
<name>A0A410WSH0_9BACL</name>
<dbReference type="GO" id="GO:0042597">
    <property type="term" value="C:periplasmic space"/>
    <property type="evidence" value="ECO:0007669"/>
    <property type="project" value="UniProtKB-SubCell"/>
</dbReference>
<evidence type="ECO:0000256" key="4">
    <source>
        <dbReference type="ARBA" id="ARBA00023239"/>
    </source>
</evidence>
<evidence type="ECO:0000256" key="1">
    <source>
        <dbReference type="ARBA" id="ARBA00004418"/>
    </source>
</evidence>
<evidence type="ECO:0000313" key="8">
    <source>
        <dbReference type="EMBL" id="QAV17271.1"/>
    </source>
</evidence>
<keyword evidence="4" id="KW-0456">Lyase</keyword>